<feature type="compositionally biased region" description="Polar residues" evidence="3">
    <location>
        <begin position="297"/>
        <end position="310"/>
    </location>
</feature>
<reference evidence="5" key="1">
    <citation type="submission" date="2016-10" db="EMBL/GenBank/DDBJ databases">
        <authorList>
            <person name="Varghese N."/>
            <person name="Submissions S."/>
        </authorList>
    </citation>
    <scope>NUCLEOTIDE SEQUENCE [LARGE SCALE GENOMIC DNA]</scope>
    <source>
        <strain evidence="5">DSM 16995</strain>
    </source>
</reference>
<evidence type="ECO:0000313" key="4">
    <source>
        <dbReference type="EMBL" id="SDK39718.1"/>
    </source>
</evidence>
<evidence type="ECO:0000313" key="5">
    <source>
        <dbReference type="Proteomes" id="UP000199053"/>
    </source>
</evidence>
<feature type="region of interest" description="Disordered" evidence="3">
    <location>
        <begin position="287"/>
        <end position="310"/>
    </location>
</feature>
<dbReference type="GO" id="GO:0016020">
    <property type="term" value="C:membrane"/>
    <property type="evidence" value="ECO:0007669"/>
    <property type="project" value="InterPro"/>
</dbReference>
<dbReference type="AlphaFoldDB" id="A0A1G9BJL4"/>
<dbReference type="PRINTS" id="PR01805">
    <property type="entry name" value="VACJLIPOPROT"/>
</dbReference>
<accession>A0A1G9BJL4</accession>
<comment type="similarity">
    <text evidence="1">Belongs to the MlaA family.</text>
</comment>
<keyword evidence="5" id="KW-1185">Reference proteome</keyword>
<dbReference type="PANTHER" id="PTHR30035">
    <property type="entry name" value="LIPOPROTEIN VACJ-RELATED"/>
    <property type="match status" value="1"/>
</dbReference>
<keyword evidence="4" id="KW-0449">Lipoprotein</keyword>
<sequence>MKKPMTIKNSASNALLAFLVLTFILLTFPSQVRSAESTDPILVAQVGSGVIGAVEKDNESSPSDDDFDDDIWGDTEAQQQTGASDPWEGYNRAMFTFNDFMYFKITKPVTQGYMYVMPLRPRTWINNFFQNLLYPVRVTSCLLQAKFFTAGAETSKFVANTVVGMGGLGNVAGSRQSTMPLYLGNEDMGQTFGVWGISNGPYFVIPVLGPSTVRDAVGLGIDTFVLNPFWWFGIPWYYSVSAGAYNQINKLSFHLGEYESLKEGAIDPYLALRNAYLQYRTKQVNDAKRGRPAPASSIVTDPNAETQPAN</sequence>
<dbReference type="EMBL" id="FNGA01000001">
    <property type="protein sequence ID" value="SDK39718.1"/>
    <property type="molecule type" value="Genomic_DNA"/>
</dbReference>
<name>A0A1G9BJL4_9BACT</name>
<protein>
    <submittedName>
        <fullName evidence="4">Phospholipid-binding lipoprotein MlaA</fullName>
    </submittedName>
</protein>
<dbReference type="Proteomes" id="UP000199053">
    <property type="component" value="Unassembled WGS sequence"/>
</dbReference>
<gene>
    <name evidence="4" type="ORF">SAMN05660337_0320</name>
</gene>
<dbReference type="PANTHER" id="PTHR30035:SF3">
    <property type="entry name" value="INTERMEMBRANE PHOSPHOLIPID TRANSPORT SYSTEM LIPOPROTEIN MLAA"/>
    <property type="match status" value="1"/>
</dbReference>
<dbReference type="STRING" id="246191.SAMN05660337_0320"/>
<evidence type="ECO:0000256" key="3">
    <source>
        <dbReference type="SAM" id="MobiDB-lite"/>
    </source>
</evidence>
<keyword evidence="2" id="KW-0732">Signal</keyword>
<evidence type="ECO:0000256" key="1">
    <source>
        <dbReference type="ARBA" id="ARBA00010634"/>
    </source>
</evidence>
<proteinExistence type="inferred from homology"/>
<dbReference type="InterPro" id="IPR007428">
    <property type="entry name" value="MlaA"/>
</dbReference>
<organism evidence="4 5">
    <name type="scientific">Maridesulfovibrio ferrireducens</name>
    <dbReference type="NCBI Taxonomy" id="246191"/>
    <lineage>
        <taxon>Bacteria</taxon>
        <taxon>Pseudomonadati</taxon>
        <taxon>Thermodesulfobacteriota</taxon>
        <taxon>Desulfovibrionia</taxon>
        <taxon>Desulfovibrionales</taxon>
        <taxon>Desulfovibrionaceae</taxon>
        <taxon>Maridesulfovibrio</taxon>
    </lineage>
</organism>
<evidence type="ECO:0000256" key="2">
    <source>
        <dbReference type="ARBA" id="ARBA00022729"/>
    </source>
</evidence>
<dbReference type="Pfam" id="PF04333">
    <property type="entry name" value="MlaA"/>
    <property type="match status" value="1"/>
</dbReference>
<dbReference type="GO" id="GO:0120010">
    <property type="term" value="P:intermembrane phospholipid transfer"/>
    <property type="evidence" value="ECO:0007669"/>
    <property type="project" value="TreeGrafter"/>
</dbReference>